<dbReference type="GO" id="GO:0005829">
    <property type="term" value="C:cytosol"/>
    <property type="evidence" value="ECO:0007669"/>
    <property type="project" value="TreeGrafter"/>
</dbReference>
<evidence type="ECO:0000259" key="2">
    <source>
        <dbReference type="Pfam" id="PF25018"/>
    </source>
</evidence>
<dbReference type="Proteomes" id="UP000554482">
    <property type="component" value="Unassembled WGS sequence"/>
</dbReference>
<accession>A0A7J6VGR3</accession>
<dbReference type="FunFam" id="1.25.10.10:FF:000459">
    <property type="entry name" value="ARM repeat superfamily protein"/>
    <property type="match status" value="1"/>
</dbReference>
<protein>
    <submittedName>
        <fullName evidence="3">Importin-9-like</fullName>
    </submittedName>
</protein>
<dbReference type="Pfam" id="PF25018">
    <property type="entry name" value="HEAT_IPO9_c"/>
    <property type="match status" value="1"/>
</dbReference>
<dbReference type="AlphaFoldDB" id="A0A7J6VGR3"/>
<gene>
    <name evidence="3" type="ORF">FRX31_026121</name>
</gene>
<evidence type="ECO:0000256" key="1">
    <source>
        <dbReference type="ARBA" id="ARBA00022927"/>
    </source>
</evidence>
<organism evidence="3 4">
    <name type="scientific">Thalictrum thalictroides</name>
    <name type="common">Rue-anemone</name>
    <name type="synonym">Anemone thalictroides</name>
    <dbReference type="NCBI Taxonomy" id="46969"/>
    <lineage>
        <taxon>Eukaryota</taxon>
        <taxon>Viridiplantae</taxon>
        <taxon>Streptophyta</taxon>
        <taxon>Embryophyta</taxon>
        <taxon>Tracheophyta</taxon>
        <taxon>Spermatophyta</taxon>
        <taxon>Magnoliopsida</taxon>
        <taxon>Ranunculales</taxon>
        <taxon>Ranunculaceae</taxon>
        <taxon>Thalictroideae</taxon>
        <taxon>Thalictrum</taxon>
    </lineage>
</organism>
<name>A0A7J6VGR3_THATH</name>
<dbReference type="PANTHER" id="PTHR10997:SF9">
    <property type="entry name" value="IMPORTIN-9"/>
    <property type="match status" value="1"/>
</dbReference>
<dbReference type="PANTHER" id="PTHR10997">
    <property type="entry name" value="IMPORTIN-7, 8, 11"/>
    <property type="match status" value="1"/>
</dbReference>
<dbReference type="InterPro" id="IPR016024">
    <property type="entry name" value="ARM-type_fold"/>
</dbReference>
<dbReference type="InterPro" id="IPR011989">
    <property type="entry name" value="ARM-like"/>
</dbReference>
<feature type="domain" description="Importin-9 central HEAT repeats" evidence="2">
    <location>
        <begin position="328"/>
        <end position="565"/>
    </location>
</feature>
<keyword evidence="1" id="KW-0653">Protein transport</keyword>
<dbReference type="InterPro" id="IPR056840">
    <property type="entry name" value="HEAT_IPO9_central"/>
</dbReference>
<dbReference type="SUPFAM" id="SSF48371">
    <property type="entry name" value="ARM repeat"/>
    <property type="match status" value="1"/>
</dbReference>
<evidence type="ECO:0000313" key="4">
    <source>
        <dbReference type="Proteomes" id="UP000554482"/>
    </source>
</evidence>
<evidence type="ECO:0000313" key="3">
    <source>
        <dbReference type="EMBL" id="KAF5184289.1"/>
    </source>
</evidence>
<sequence>MENIVDQDQQWLLNCLTATLDTNHEVRSFAEASLSQASLQPDAICYSVFLVETNQTMAIVGFHEGFGCALTKVATVIRNLLLLSLDDPHAKICTAISMAVASIALYDWPEDWAEFLPFLLKLISCQTNMCGVRGAVKCLTLLSDDLNDTSVPILVPVLFPCLYTIISSPQSYDTNLRTKSLSIVHSCISVLGQMSGVFKAETNSLMTSMLKPWAEQFSIILQAPVHIEDPEDWSIRMEVLKCLMQFVQNFPSHIEEEFSVIEAPLWQTFVSSLKVYEISSIRGSNDPYMENYDSDGAEKSLEALVIQLLEFLLTLVGSSRFVKVIVKNVKELVYYTIAFMQITDQQVQTWSLDANQYVADEDDGTYNCRVSGALLLEELVNSCEEGMDAILEATHKRFTESQLDKAAGSTVWWRIREAVIFSLSSVSEALSEISGSPRFSCGNLLEQMLTEDIGTGVHEYPFLHARAFSAVAKFSSLISHRALEQFMYAAIKAISLDVPAPVKVGACQALSQLLPEADKGIVQPHIMDLLSSLMDLLKHASYEALHLILETLQAAVRAGHEGIVTIESIISPMMLNIWAARVSDPFISIDVVEVLEAIKDAPGCIQPLVLRVLPSIGPILGKPQQQPEGVVAGSLDLITMLLKNAPIDIVKAVFSVCFNPVIQIILQTDDHGELQNATECLAAFVSGGKQEMLSWGADSGFTMRSLLDAASRLLDPGLESSGSLFVGSYILQLILHYPLQMAQHIQDLVAALIRRLQSSQTAGLSSSLLLICARLVHMSVPNVEQFIDLLIRLPAEGYENSFAYVMSEWTKQQGEIQGSYQIKVTTSALAMLLSTRHAGLAKIHVQGHLISVSIKCLKLKDKVTILVFTYVETLRTINKDVTTDLIYFTYKSTAGITTRSKGKSAPDQWTVMPLPAKILALLADMLIEIQEQDLDGDDEDSDWEEVQGRDDDTNKDLLYSTGVTSYGRPTVEHLDAIAKVFNENRDDTDEDDLLQRADPLNEINLAKYIADFLVNFSATDRTLLNYLCENLTPDQQNAVQTVLHR</sequence>
<keyword evidence="4" id="KW-1185">Reference proteome</keyword>
<dbReference type="GO" id="GO:0006606">
    <property type="term" value="P:protein import into nucleus"/>
    <property type="evidence" value="ECO:0007669"/>
    <property type="project" value="TreeGrafter"/>
</dbReference>
<proteinExistence type="predicted"/>
<dbReference type="Gene3D" id="1.25.10.10">
    <property type="entry name" value="Leucine-rich Repeat Variant"/>
    <property type="match status" value="1"/>
</dbReference>
<comment type="caution">
    <text evidence="3">The sequence shown here is derived from an EMBL/GenBank/DDBJ whole genome shotgun (WGS) entry which is preliminary data.</text>
</comment>
<keyword evidence="1" id="KW-0813">Transport</keyword>
<reference evidence="3 4" key="1">
    <citation type="submission" date="2020-06" db="EMBL/GenBank/DDBJ databases">
        <title>Transcriptomic and genomic resources for Thalictrum thalictroides and T. hernandezii: Facilitating candidate gene discovery in an emerging model plant lineage.</title>
        <authorList>
            <person name="Arias T."/>
            <person name="Riano-Pachon D.M."/>
            <person name="Di Stilio V.S."/>
        </authorList>
    </citation>
    <scope>NUCLEOTIDE SEQUENCE [LARGE SCALE GENOMIC DNA]</scope>
    <source>
        <strain evidence="4">cv. WT478/WT964</strain>
        <tissue evidence="3">Leaves</tissue>
    </source>
</reference>
<dbReference type="EMBL" id="JABWDY010032282">
    <property type="protein sequence ID" value="KAF5184289.1"/>
    <property type="molecule type" value="Genomic_DNA"/>
</dbReference>
<dbReference type="OrthoDB" id="431626at2759"/>
<dbReference type="GO" id="GO:0005635">
    <property type="term" value="C:nuclear envelope"/>
    <property type="evidence" value="ECO:0007669"/>
    <property type="project" value="TreeGrafter"/>
</dbReference>